<feature type="domain" description="Flagellar basal-body/hook protein C-terminal" evidence="7">
    <location>
        <begin position="358"/>
        <end position="403"/>
    </location>
</feature>
<keyword evidence="10" id="KW-0966">Cell projection</keyword>
<dbReference type="InterPro" id="IPR001444">
    <property type="entry name" value="Flag_bb_rod_N"/>
</dbReference>
<dbReference type="InterPro" id="IPR053967">
    <property type="entry name" value="LlgE_F_G-like_D1"/>
</dbReference>
<dbReference type="Gene3D" id="2.60.98.20">
    <property type="entry name" value="Flagellar hook protein FlgE"/>
    <property type="match status" value="1"/>
</dbReference>
<proteinExistence type="inferred from homology"/>
<evidence type="ECO:0000256" key="5">
    <source>
        <dbReference type="RuleBase" id="RU362116"/>
    </source>
</evidence>
<dbReference type="Pfam" id="PF07559">
    <property type="entry name" value="FlgE_D2"/>
    <property type="match status" value="1"/>
</dbReference>
<keyword evidence="10" id="KW-0969">Cilium</keyword>
<dbReference type="NCBIfam" id="NF004238">
    <property type="entry name" value="PRK05682.1-1"/>
    <property type="match status" value="1"/>
</dbReference>
<dbReference type="InterPro" id="IPR020013">
    <property type="entry name" value="Flagellar_FlgE/F/G"/>
</dbReference>
<evidence type="ECO:0000256" key="1">
    <source>
        <dbReference type="ARBA" id="ARBA00004117"/>
    </source>
</evidence>
<keyword evidence="10" id="KW-0282">Flagellum</keyword>
<dbReference type="PANTHER" id="PTHR30435">
    <property type="entry name" value="FLAGELLAR PROTEIN"/>
    <property type="match status" value="1"/>
</dbReference>
<dbReference type="GO" id="GO:0009425">
    <property type="term" value="C:bacterial-type flagellum basal body"/>
    <property type="evidence" value="ECO:0007669"/>
    <property type="project" value="UniProtKB-SubCell"/>
</dbReference>
<feature type="domain" description="Flagellar hook protein FlgE/F/G-like D1" evidence="9">
    <location>
        <begin position="81"/>
        <end position="130"/>
    </location>
</feature>
<dbReference type="RefSeq" id="WP_087107668.1">
    <property type="nucleotide sequence ID" value="NZ_CBCSCN010000001.1"/>
</dbReference>
<evidence type="ECO:0000313" key="11">
    <source>
        <dbReference type="Proteomes" id="UP000196573"/>
    </source>
</evidence>
<comment type="similarity">
    <text evidence="2 5">Belongs to the flagella basal body rod proteins family.</text>
</comment>
<reference evidence="10 11" key="1">
    <citation type="submission" date="2017-03" db="EMBL/GenBank/DDBJ databases">
        <authorList>
            <person name="Afonso C.L."/>
            <person name="Miller P.J."/>
            <person name="Scott M.A."/>
            <person name="Spackman E."/>
            <person name="Goraichik I."/>
            <person name="Dimitrov K.M."/>
            <person name="Suarez D.L."/>
            <person name="Swayne D.E."/>
        </authorList>
    </citation>
    <scope>NUCLEOTIDE SEQUENCE [LARGE SCALE GENOMIC DNA]</scope>
    <source>
        <strain evidence="10">SB41UT1</strain>
    </source>
</reference>
<dbReference type="InterPro" id="IPR010930">
    <property type="entry name" value="Flg_bb/hook_C_dom"/>
</dbReference>
<dbReference type="Pfam" id="PF06429">
    <property type="entry name" value="Flg_bbr_C"/>
    <property type="match status" value="1"/>
</dbReference>
<dbReference type="InterPro" id="IPR037925">
    <property type="entry name" value="FlgE/F/G-like"/>
</dbReference>
<evidence type="ECO:0000256" key="2">
    <source>
        <dbReference type="ARBA" id="ARBA00009677"/>
    </source>
</evidence>
<evidence type="ECO:0000259" key="8">
    <source>
        <dbReference type="Pfam" id="PF07559"/>
    </source>
</evidence>
<feature type="domain" description="Flagellar basal body rod protein N-terminal" evidence="6">
    <location>
        <begin position="6"/>
        <end position="33"/>
    </location>
</feature>
<dbReference type="EMBL" id="FWPT01000002">
    <property type="protein sequence ID" value="SMA39781.1"/>
    <property type="molecule type" value="Genomic_DNA"/>
</dbReference>
<dbReference type="NCBIfam" id="TIGR03506">
    <property type="entry name" value="FlgEFG_subfam"/>
    <property type="match status" value="1"/>
</dbReference>
<accession>A0A1X7AGI8</accession>
<name>A0A1X7AGI8_9GAMM</name>
<dbReference type="AlphaFoldDB" id="A0A1X7AGI8"/>
<evidence type="ECO:0000256" key="3">
    <source>
        <dbReference type="ARBA" id="ARBA00019015"/>
    </source>
</evidence>
<dbReference type="PANTHER" id="PTHR30435:SF1">
    <property type="entry name" value="FLAGELLAR HOOK PROTEIN FLGE"/>
    <property type="match status" value="1"/>
</dbReference>
<dbReference type="InterPro" id="IPR037058">
    <property type="entry name" value="Falgellar_hook_FlgE_sf"/>
</dbReference>
<evidence type="ECO:0000259" key="9">
    <source>
        <dbReference type="Pfam" id="PF22692"/>
    </source>
</evidence>
<sequence length="404" mass="42579">MSFGIGLSGMKAAKQDLEVVSNNIANSNTVGFKSSRSEFADLYASSLGGGNSKPAGVKVANTSQQFTQGNLTYTNSALDLAISGNGFFVLNDNGQQAYTRAGYFSLDQENYLVNNQGLRLQGFSADENGNILTGTQQDLQVSAADMQASASSTLTGQLNLDARNQVPTSGTFSAADPESYNSTMAFNIYDSQGNPHILSLYFSKTSDNNWDVNYQFDGEDLDPATTITGGPLVFNNDGTLASGGDIELTGLPISGVDPLDLTLDLSKITQLGTEFSVNQALQNGYPAGKLTGIEVDENGSLRALYSNGQTRVQGQIIMAGFANESGLNPIGDSLWRGSFASGAPIYGLAGAGTLGSLQAGALEQSNVDLSIELVRLIEAQRNYQANAKTIETSNNLTQTLLNII</sequence>
<protein>
    <recommendedName>
        <fullName evidence="3 5">Flagellar hook protein FlgE</fullName>
    </recommendedName>
</protein>
<dbReference type="PROSITE" id="PS00588">
    <property type="entry name" value="FLAGELLA_BB_ROD"/>
    <property type="match status" value="1"/>
</dbReference>
<keyword evidence="4 5" id="KW-0975">Bacterial flagellum</keyword>
<evidence type="ECO:0000259" key="6">
    <source>
        <dbReference type="Pfam" id="PF00460"/>
    </source>
</evidence>
<evidence type="ECO:0000313" key="10">
    <source>
        <dbReference type="EMBL" id="SMA39781.1"/>
    </source>
</evidence>
<dbReference type="InterPro" id="IPR019776">
    <property type="entry name" value="Flagellar_basal_body_rod_CS"/>
</dbReference>
<dbReference type="InterPro" id="IPR011491">
    <property type="entry name" value="FlgE_D2"/>
</dbReference>
<comment type="function">
    <text evidence="5">A flexible structure which links the flagellar filament to the drive apparatus in the basal body.</text>
</comment>
<evidence type="ECO:0000256" key="4">
    <source>
        <dbReference type="ARBA" id="ARBA00023143"/>
    </source>
</evidence>
<dbReference type="SUPFAM" id="SSF117143">
    <property type="entry name" value="Flagellar hook protein flgE"/>
    <property type="match status" value="1"/>
</dbReference>
<dbReference type="Proteomes" id="UP000196573">
    <property type="component" value="Unassembled WGS sequence"/>
</dbReference>
<evidence type="ECO:0000259" key="7">
    <source>
        <dbReference type="Pfam" id="PF06429"/>
    </source>
</evidence>
<dbReference type="GO" id="GO:0071978">
    <property type="term" value="P:bacterial-type flagellum-dependent swarming motility"/>
    <property type="evidence" value="ECO:0007669"/>
    <property type="project" value="TreeGrafter"/>
</dbReference>
<comment type="subcellular location">
    <subcellularLocation>
        <location evidence="1 5">Bacterial flagellum basal body</location>
    </subcellularLocation>
</comment>
<keyword evidence="11" id="KW-1185">Reference proteome</keyword>
<dbReference type="GO" id="GO:0005829">
    <property type="term" value="C:cytosol"/>
    <property type="evidence" value="ECO:0007669"/>
    <property type="project" value="TreeGrafter"/>
</dbReference>
<gene>
    <name evidence="10" type="primary">flgE_1</name>
    <name evidence="10" type="ORF">EHSB41UT_01094</name>
</gene>
<feature type="domain" description="Flagellar hook protein FlgE D2" evidence="8">
    <location>
        <begin position="159"/>
        <end position="285"/>
    </location>
</feature>
<dbReference type="Pfam" id="PF22692">
    <property type="entry name" value="LlgE_F_G_D1"/>
    <property type="match status" value="1"/>
</dbReference>
<dbReference type="OrthoDB" id="8578401at2"/>
<dbReference type="GO" id="GO:0009424">
    <property type="term" value="C:bacterial-type flagellum hook"/>
    <property type="evidence" value="ECO:0007669"/>
    <property type="project" value="TreeGrafter"/>
</dbReference>
<dbReference type="Pfam" id="PF00460">
    <property type="entry name" value="Flg_bb_rod"/>
    <property type="match status" value="1"/>
</dbReference>
<organism evidence="10 11">
    <name type="scientific">Parendozoicomonas haliclonae</name>
    <dbReference type="NCBI Taxonomy" id="1960125"/>
    <lineage>
        <taxon>Bacteria</taxon>
        <taxon>Pseudomonadati</taxon>
        <taxon>Pseudomonadota</taxon>
        <taxon>Gammaproteobacteria</taxon>
        <taxon>Oceanospirillales</taxon>
        <taxon>Endozoicomonadaceae</taxon>
        <taxon>Parendozoicomonas</taxon>
    </lineage>
</organism>